<dbReference type="Proteomes" id="UP001203342">
    <property type="component" value="Unassembled WGS sequence"/>
</dbReference>
<dbReference type="InterPro" id="IPR036280">
    <property type="entry name" value="Multihaem_cyt_sf"/>
</dbReference>
<feature type="transmembrane region" description="Helical" evidence="1">
    <location>
        <begin position="56"/>
        <end position="82"/>
    </location>
</feature>
<dbReference type="RefSeq" id="WP_250579674.1">
    <property type="nucleotide sequence ID" value="NZ_JAMLJN010000001.1"/>
</dbReference>
<comment type="caution">
    <text evidence="2">The sequence shown here is derived from an EMBL/GenBank/DDBJ whole genome shotgun (WGS) entry which is preliminary data.</text>
</comment>
<keyword evidence="1" id="KW-0812">Transmembrane</keyword>
<dbReference type="PROSITE" id="PS51257">
    <property type="entry name" value="PROKAR_LIPOPROTEIN"/>
    <property type="match status" value="1"/>
</dbReference>
<protein>
    <submittedName>
        <fullName evidence="2">DUF983 domain-containing protein</fullName>
    </submittedName>
</protein>
<keyword evidence="1" id="KW-0472">Membrane</keyword>
<proteinExistence type="predicted"/>
<dbReference type="EMBL" id="JAMLJN010000001">
    <property type="protein sequence ID" value="MCL9769094.1"/>
    <property type="molecule type" value="Genomic_DNA"/>
</dbReference>
<evidence type="ECO:0000313" key="2">
    <source>
        <dbReference type="EMBL" id="MCL9769094.1"/>
    </source>
</evidence>
<keyword evidence="1" id="KW-1133">Transmembrane helix</keyword>
<evidence type="ECO:0000256" key="1">
    <source>
        <dbReference type="SAM" id="Phobius"/>
    </source>
</evidence>
<accession>A0ABT0TDQ2</accession>
<dbReference type="SUPFAM" id="SSF48695">
    <property type="entry name" value="Multiheme cytochromes"/>
    <property type="match status" value="1"/>
</dbReference>
<evidence type="ECO:0000313" key="3">
    <source>
        <dbReference type="Proteomes" id="UP001203342"/>
    </source>
</evidence>
<reference evidence="2 3" key="1">
    <citation type="submission" date="2022-05" db="EMBL/GenBank/DDBJ databases">
        <title>Flavobacterium sp., isolated from activated sludge.</title>
        <authorList>
            <person name="Ran Q."/>
        </authorList>
    </citation>
    <scope>NUCLEOTIDE SEQUENCE [LARGE SCALE GENOMIC DNA]</scope>
    <source>
        <strain evidence="2 3">HXWNR69</strain>
    </source>
</reference>
<organism evidence="2 3">
    <name type="scientific">Flavobacterium fragile</name>
    <dbReference type="NCBI Taxonomy" id="2949085"/>
    <lineage>
        <taxon>Bacteria</taxon>
        <taxon>Pseudomonadati</taxon>
        <taxon>Bacteroidota</taxon>
        <taxon>Flavobacteriia</taxon>
        <taxon>Flavobacteriales</taxon>
        <taxon>Flavobacteriaceae</taxon>
        <taxon>Flavobacterium</taxon>
    </lineage>
</organism>
<gene>
    <name evidence="2" type="ORF">NAT47_01550</name>
</gene>
<dbReference type="InterPro" id="IPR009325">
    <property type="entry name" value="DUF983"/>
</dbReference>
<name>A0ABT0TDQ2_9FLAO</name>
<keyword evidence="3" id="KW-1185">Reference proteome</keyword>
<feature type="transmembrane region" description="Helical" evidence="1">
    <location>
        <begin position="88"/>
        <end position="107"/>
    </location>
</feature>
<sequence length="138" mass="16169">MLKKGSILNSILTGSCPTCHEESMYLDKNPYNVMNVYKMHEKCNHCHTKYKMEPSFFYGAMYVSYALGIAFGVAAFIITYFFVGEKSLINNFIVIIITLVVFMPVIMRLSRNIWINMFITYDKNWKEHIEDKNKPTIR</sequence>
<dbReference type="Pfam" id="PF06170">
    <property type="entry name" value="DUF983"/>
    <property type="match status" value="1"/>
</dbReference>